<dbReference type="InterPro" id="IPR041374">
    <property type="entry name" value="BaeRF_family12"/>
</dbReference>
<dbReference type="EMBL" id="CP039965">
    <property type="protein sequence ID" value="QCO57762.1"/>
    <property type="molecule type" value="Genomic_DNA"/>
</dbReference>
<dbReference type="Proteomes" id="UP000298631">
    <property type="component" value="Plasmid unnamed1"/>
</dbReference>
<name>A0A4P8ELJ0_9RHOB</name>
<evidence type="ECO:0000313" key="3">
    <source>
        <dbReference type="Proteomes" id="UP000298631"/>
    </source>
</evidence>
<dbReference type="OrthoDB" id="9812459at2"/>
<dbReference type="KEGG" id="pseb:EOK75_18935"/>
<gene>
    <name evidence="2" type="ORF">EOK75_18935</name>
</gene>
<organism evidence="2 3">
    <name type="scientific">Pseudorhodobacter turbinis</name>
    <dbReference type="NCBI Taxonomy" id="2500533"/>
    <lineage>
        <taxon>Bacteria</taxon>
        <taxon>Pseudomonadati</taxon>
        <taxon>Pseudomonadota</taxon>
        <taxon>Alphaproteobacteria</taxon>
        <taxon>Rhodobacterales</taxon>
        <taxon>Paracoccaceae</taxon>
        <taxon>Pseudorhodobacter</taxon>
    </lineage>
</organism>
<accession>A0A4P8ELJ0</accession>
<proteinExistence type="predicted"/>
<dbReference type="Pfam" id="PF18856">
    <property type="entry name" value="baeRF_family12"/>
    <property type="match status" value="1"/>
</dbReference>
<reference evidence="2 3" key="1">
    <citation type="submission" date="2019-05" db="EMBL/GenBank/DDBJ databases">
        <title>Pseudorhodobacter turbinis sp. nov., isolated from the gut of the Korean turban shell.</title>
        <authorList>
            <person name="Jeong Y.-S."/>
            <person name="Kang W.-R."/>
            <person name="Bae J.-W."/>
        </authorList>
    </citation>
    <scope>NUCLEOTIDE SEQUENCE [LARGE SCALE GENOMIC DNA]</scope>
    <source>
        <strain evidence="2 3">S12M18</strain>
        <plasmid evidence="2 3">unnamed1</plasmid>
    </source>
</reference>
<evidence type="ECO:0000256" key="1">
    <source>
        <dbReference type="SAM" id="MobiDB-lite"/>
    </source>
</evidence>
<keyword evidence="2" id="KW-0614">Plasmid</keyword>
<sequence>MAKLKNGGWVLVADGEKALFLINDGDENNLDLRVIRKDEQENPSTREQGANRPGSVQSSAGHDVSAMDDTDWHELAKERFAVDLADLLYSRAHAGRFDQLVIVAAPQILGVLRASMHSTVSGKVLTEIPKHLTNQPLDKIEKQVAAAVAEAA</sequence>
<feature type="compositionally biased region" description="Polar residues" evidence="1">
    <location>
        <begin position="42"/>
        <end position="60"/>
    </location>
</feature>
<dbReference type="AlphaFoldDB" id="A0A4P8ELJ0"/>
<keyword evidence="3" id="KW-1185">Reference proteome</keyword>
<feature type="region of interest" description="Disordered" evidence="1">
    <location>
        <begin position="39"/>
        <end position="68"/>
    </location>
</feature>
<dbReference type="RefSeq" id="WP_137195570.1">
    <property type="nucleotide sequence ID" value="NZ_CP039965.1"/>
</dbReference>
<evidence type="ECO:0000313" key="2">
    <source>
        <dbReference type="EMBL" id="QCO57762.1"/>
    </source>
</evidence>
<geneLocation type="plasmid" evidence="2 3">
    <name>unnamed1</name>
</geneLocation>
<protein>
    <submittedName>
        <fullName evidence="2">Host attachment protein</fullName>
    </submittedName>
</protein>